<evidence type="ECO:0000313" key="2">
    <source>
        <dbReference type="Proteomes" id="UP000509248"/>
    </source>
</evidence>
<sequence>MIEIMIAVRRKRAMWGRAWPAPYQRRDTEQPVQHRKFQGS</sequence>
<gene>
    <name evidence="1" type="primary">70</name>
    <name evidence="1" type="ORF">SEA_DROOGSARMY_70</name>
</gene>
<keyword evidence="2" id="KW-1185">Reference proteome</keyword>
<dbReference type="RefSeq" id="YP_010062024.1">
    <property type="nucleotide sequence ID" value="NC_054789.1"/>
</dbReference>
<proteinExistence type="predicted"/>
<organism evidence="1 2">
    <name type="scientific">Mycobacterium phage DroogsArmy</name>
    <dbReference type="NCBI Taxonomy" id="2744011"/>
    <lineage>
        <taxon>Viruses</taxon>
        <taxon>Duplodnaviria</taxon>
        <taxon>Heunggongvirae</taxon>
        <taxon>Uroviricota</taxon>
        <taxon>Caudoviricetes</taxon>
        <taxon>Timshelvirus</taxon>
        <taxon>Timshelvirus droogsarmy</taxon>
    </lineage>
</organism>
<protein>
    <submittedName>
        <fullName evidence="1">Uncharacterized protein</fullName>
    </submittedName>
</protein>
<reference evidence="1 2" key="1">
    <citation type="submission" date="2020-06" db="EMBL/GenBank/DDBJ databases">
        <authorList>
            <person name="Fast K.M."/>
            <person name="Johnson K."/>
            <person name="Mayfield K.N."/>
            <person name="Stephens L.A."/>
            <person name="Reid T.H."/>
            <person name="Ryan E.D."/>
            <person name="Keener T.W."/>
            <person name="Sandel M.W."/>
            <person name="Garlena R.A."/>
            <person name="Russell D.A."/>
            <person name="Pope W.H."/>
            <person name="Jacobs-Sera D."/>
            <person name="Hatfull G.F."/>
        </authorList>
    </citation>
    <scope>NUCLEOTIDE SEQUENCE [LARGE SCALE GENOMIC DNA]</scope>
</reference>
<dbReference type="GeneID" id="64871657"/>
<dbReference type="EMBL" id="MT553337">
    <property type="protein sequence ID" value="QKO02466.1"/>
    <property type="molecule type" value="Genomic_DNA"/>
</dbReference>
<accession>A0A6N0A3Y2</accession>
<name>A0A6N0A3Y2_9CAUD</name>
<dbReference type="KEGG" id="vg:64871657"/>
<dbReference type="Proteomes" id="UP000509248">
    <property type="component" value="Segment"/>
</dbReference>
<evidence type="ECO:0000313" key="1">
    <source>
        <dbReference type="EMBL" id="QKO02466.1"/>
    </source>
</evidence>